<reference evidence="1" key="1">
    <citation type="journal article" date="2022" name="bioRxiv">
        <title>Sequencing and chromosome-scale assembly of the giantPleurodeles waltlgenome.</title>
        <authorList>
            <person name="Brown T."/>
            <person name="Elewa A."/>
            <person name="Iarovenko S."/>
            <person name="Subramanian E."/>
            <person name="Araus A.J."/>
            <person name="Petzold A."/>
            <person name="Susuki M."/>
            <person name="Suzuki K.-i.T."/>
            <person name="Hayashi T."/>
            <person name="Toyoda A."/>
            <person name="Oliveira C."/>
            <person name="Osipova E."/>
            <person name="Leigh N.D."/>
            <person name="Simon A."/>
            <person name="Yun M.H."/>
        </authorList>
    </citation>
    <scope>NUCLEOTIDE SEQUENCE</scope>
    <source>
        <strain evidence="1">20211129_DDA</strain>
        <tissue evidence="1">Liver</tissue>
    </source>
</reference>
<dbReference type="AlphaFoldDB" id="A0AAV7N836"/>
<evidence type="ECO:0000313" key="1">
    <source>
        <dbReference type="EMBL" id="KAJ1112171.1"/>
    </source>
</evidence>
<accession>A0AAV7N836</accession>
<sequence>MPCTRMPEWSRADAIRDGKECLYTRREAVEARLVCGVTRRSILQTLRGLTYLISPITYRMVWQRDKRDGLGALSYGGRGEWSVLDVGHAGSNPNSPSLVSEVHQ</sequence>
<keyword evidence="2" id="KW-1185">Reference proteome</keyword>
<comment type="caution">
    <text evidence="1">The sequence shown here is derived from an EMBL/GenBank/DDBJ whole genome shotgun (WGS) entry which is preliminary data.</text>
</comment>
<protein>
    <submittedName>
        <fullName evidence="1">Uncharacterized protein</fullName>
    </submittedName>
</protein>
<evidence type="ECO:0000313" key="2">
    <source>
        <dbReference type="Proteomes" id="UP001066276"/>
    </source>
</evidence>
<dbReference type="Proteomes" id="UP001066276">
    <property type="component" value="Chromosome 8"/>
</dbReference>
<proteinExistence type="predicted"/>
<gene>
    <name evidence="1" type="ORF">NDU88_000439</name>
</gene>
<name>A0AAV7N836_PLEWA</name>
<dbReference type="EMBL" id="JANPWB010000012">
    <property type="protein sequence ID" value="KAJ1112171.1"/>
    <property type="molecule type" value="Genomic_DNA"/>
</dbReference>
<organism evidence="1 2">
    <name type="scientific">Pleurodeles waltl</name>
    <name type="common">Iberian ribbed newt</name>
    <dbReference type="NCBI Taxonomy" id="8319"/>
    <lineage>
        <taxon>Eukaryota</taxon>
        <taxon>Metazoa</taxon>
        <taxon>Chordata</taxon>
        <taxon>Craniata</taxon>
        <taxon>Vertebrata</taxon>
        <taxon>Euteleostomi</taxon>
        <taxon>Amphibia</taxon>
        <taxon>Batrachia</taxon>
        <taxon>Caudata</taxon>
        <taxon>Salamandroidea</taxon>
        <taxon>Salamandridae</taxon>
        <taxon>Pleurodelinae</taxon>
        <taxon>Pleurodeles</taxon>
    </lineage>
</organism>